<accession>A0A4Z2IKI9</accession>
<name>A0A4Z2IKI9_9TELE</name>
<reference evidence="1 2" key="1">
    <citation type="submission" date="2019-03" db="EMBL/GenBank/DDBJ databases">
        <title>First draft genome of Liparis tanakae, snailfish: a comprehensive survey of snailfish specific genes.</title>
        <authorList>
            <person name="Kim W."/>
            <person name="Song I."/>
            <person name="Jeong J.-H."/>
            <person name="Kim D."/>
            <person name="Kim S."/>
            <person name="Ryu S."/>
            <person name="Song J.Y."/>
            <person name="Lee S.K."/>
        </authorList>
    </citation>
    <scope>NUCLEOTIDE SEQUENCE [LARGE SCALE GENOMIC DNA]</scope>
    <source>
        <tissue evidence="1">Muscle</tissue>
    </source>
</reference>
<dbReference type="AlphaFoldDB" id="A0A4Z2IKI9"/>
<keyword evidence="2" id="KW-1185">Reference proteome</keyword>
<proteinExistence type="predicted"/>
<comment type="caution">
    <text evidence="1">The sequence shown here is derived from an EMBL/GenBank/DDBJ whole genome shotgun (WGS) entry which is preliminary data.</text>
</comment>
<protein>
    <submittedName>
        <fullName evidence="1">Uncharacterized protein</fullName>
    </submittedName>
</protein>
<dbReference type="Proteomes" id="UP000314294">
    <property type="component" value="Unassembled WGS sequence"/>
</dbReference>
<sequence length="17" mass="1638">MCIDGALGACTLALTGQ</sequence>
<evidence type="ECO:0000313" key="1">
    <source>
        <dbReference type="EMBL" id="TNN77742.1"/>
    </source>
</evidence>
<gene>
    <name evidence="1" type="ORF">EYF80_012040</name>
</gene>
<organism evidence="1 2">
    <name type="scientific">Liparis tanakae</name>
    <name type="common">Tanaka's snailfish</name>
    <dbReference type="NCBI Taxonomy" id="230148"/>
    <lineage>
        <taxon>Eukaryota</taxon>
        <taxon>Metazoa</taxon>
        <taxon>Chordata</taxon>
        <taxon>Craniata</taxon>
        <taxon>Vertebrata</taxon>
        <taxon>Euteleostomi</taxon>
        <taxon>Actinopterygii</taxon>
        <taxon>Neopterygii</taxon>
        <taxon>Teleostei</taxon>
        <taxon>Neoteleostei</taxon>
        <taxon>Acanthomorphata</taxon>
        <taxon>Eupercaria</taxon>
        <taxon>Perciformes</taxon>
        <taxon>Cottioidei</taxon>
        <taxon>Cottales</taxon>
        <taxon>Liparidae</taxon>
        <taxon>Liparis</taxon>
    </lineage>
</organism>
<dbReference type="EMBL" id="SRLO01000080">
    <property type="protein sequence ID" value="TNN77742.1"/>
    <property type="molecule type" value="Genomic_DNA"/>
</dbReference>
<evidence type="ECO:0000313" key="2">
    <source>
        <dbReference type="Proteomes" id="UP000314294"/>
    </source>
</evidence>